<keyword evidence="3" id="KW-1185">Reference proteome</keyword>
<protein>
    <recommendedName>
        <fullName evidence="4">Transcription factor domain-containing protein</fullName>
    </recommendedName>
</protein>
<dbReference type="GeneID" id="28740680"/>
<dbReference type="Proteomes" id="UP000038010">
    <property type="component" value="Unassembled WGS sequence"/>
</dbReference>
<organism evidence="2 3">
    <name type="scientific">Cyphellophora attinorum</name>
    <dbReference type="NCBI Taxonomy" id="1664694"/>
    <lineage>
        <taxon>Eukaryota</taxon>
        <taxon>Fungi</taxon>
        <taxon>Dikarya</taxon>
        <taxon>Ascomycota</taxon>
        <taxon>Pezizomycotina</taxon>
        <taxon>Eurotiomycetes</taxon>
        <taxon>Chaetothyriomycetidae</taxon>
        <taxon>Chaetothyriales</taxon>
        <taxon>Cyphellophoraceae</taxon>
        <taxon>Cyphellophora</taxon>
    </lineage>
</organism>
<dbReference type="EMBL" id="LFJN01000003">
    <property type="protein sequence ID" value="KPI44570.1"/>
    <property type="molecule type" value="Genomic_DNA"/>
</dbReference>
<feature type="compositionally biased region" description="Basic and acidic residues" evidence="1">
    <location>
        <begin position="19"/>
        <end position="31"/>
    </location>
</feature>
<feature type="region of interest" description="Disordered" evidence="1">
    <location>
        <begin position="108"/>
        <end position="137"/>
    </location>
</feature>
<evidence type="ECO:0008006" key="4">
    <source>
        <dbReference type="Google" id="ProtNLM"/>
    </source>
</evidence>
<dbReference type="AlphaFoldDB" id="A0A0N1HA08"/>
<proteinExistence type="predicted"/>
<feature type="compositionally biased region" description="Polar residues" evidence="1">
    <location>
        <begin position="126"/>
        <end position="137"/>
    </location>
</feature>
<dbReference type="VEuPathDB" id="FungiDB:AB675_8360"/>
<feature type="compositionally biased region" description="Low complexity" evidence="1">
    <location>
        <begin position="111"/>
        <end position="123"/>
    </location>
</feature>
<dbReference type="OrthoDB" id="2399539at2759"/>
<reference evidence="2 3" key="1">
    <citation type="submission" date="2015-06" db="EMBL/GenBank/DDBJ databases">
        <title>Draft genome of the ant-associated black yeast Phialophora attae CBS 131958.</title>
        <authorList>
            <person name="Moreno L.F."/>
            <person name="Stielow B.J."/>
            <person name="de Hoog S."/>
            <person name="Vicente V.A."/>
            <person name="Weiss V.A."/>
            <person name="de Vries M."/>
            <person name="Cruz L.M."/>
            <person name="Souza E.M."/>
        </authorList>
    </citation>
    <scope>NUCLEOTIDE SEQUENCE [LARGE SCALE GENOMIC DNA]</scope>
    <source>
        <strain evidence="2 3">CBS 131958</strain>
    </source>
</reference>
<gene>
    <name evidence="2" type="ORF">AB675_8360</name>
</gene>
<evidence type="ECO:0000313" key="3">
    <source>
        <dbReference type="Proteomes" id="UP000038010"/>
    </source>
</evidence>
<dbReference type="STRING" id="1664694.A0A0N1HA08"/>
<feature type="region of interest" description="Disordered" evidence="1">
    <location>
        <begin position="1"/>
        <end position="42"/>
    </location>
</feature>
<name>A0A0N1HA08_9EURO</name>
<dbReference type="PANTHER" id="PTHR47431">
    <property type="entry name" value="ZN(II)2CYS6 TRANSCRIPTION FACTOR (EUROFUNG)-RELATED"/>
    <property type="match status" value="1"/>
</dbReference>
<comment type="caution">
    <text evidence="2">The sequence shown here is derived from an EMBL/GenBank/DDBJ whole genome shotgun (WGS) entry which is preliminary data.</text>
</comment>
<accession>A0A0N1HA08</accession>
<evidence type="ECO:0000256" key="1">
    <source>
        <dbReference type="SAM" id="MobiDB-lite"/>
    </source>
</evidence>
<sequence>MDRSLFVVAAQTPVQSTPPRERSSVREESRQQQRYTQSFDPNSFFFAPSQAVGPDAESFVLDGELAAAQPYTYDELFSTSFTAVEVPGMYDAGVGAAGFHTPLPPVMDPMSSPGGSTGSSVASVQRDLSMSRAPNSKTESTDLIETFYKYFYPAHPFIIPQKLAKQRPELLPEPLRATMRFIAAHYVPNHNIHTLQKAAQVIFSDRVPDDIFKLQGLMLYIMLPSPDMSKLLARLHSNKPFD</sequence>
<evidence type="ECO:0000313" key="2">
    <source>
        <dbReference type="EMBL" id="KPI44570.1"/>
    </source>
</evidence>
<dbReference type="RefSeq" id="XP_018004533.1">
    <property type="nucleotide sequence ID" value="XM_018148800.1"/>
</dbReference>
<dbReference type="PANTHER" id="PTHR47431:SF1">
    <property type="entry name" value="ZN(II)2CYS6 TRANSCRIPTION FACTOR (EUROFUNG)"/>
    <property type="match status" value="1"/>
</dbReference>